<evidence type="ECO:0000256" key="4">
    <source>
        <dbReference type="ARBA" id="ARBA00022679"/>
    </source>
</evidence>
<comment type="catalytic activity">
    <reaction evidence="6 7">
        <text>alpha-D-glucose 1-phosphate + UTP + H(+) = UDP-alpha-D-glucose + diphosphate</text>
        <dbReference type="Rhea" id="RHEA:19889"/>
        <dbReference type="ChEBI" id="CHEBI:15378"/>
        <dbReference type="ChEBI" id="CHEBI:33019"/>
        <dbReference type="ChEBI" id="CHEBI:46398"/>
        <dbReference type="ChEBI" id="CHEBI:58601"/>
        <dbReference type="ChEBI" id="CHEBI:58885"/>
        <dbReference type="EC" id="2.7.7.9"/>
    </reaction>
</comment>
<dbReference type="KEGG" id="rpm:RSPPHO_00814"/>
<keyword evidence="10" id="KW-1185">Reference proteome</keyword>
<dbReference type="eggNOG" id="COG1210">
    <property type="taxonomic scope" value="Bacteria"/>
</dbReference>
<organism evidence="9 10">
    <name type="scientific">Pararhodospirillum photometricum DSM 122</name>
    <dbReference type="NCBI Taxonomy" id="1150469"/>
    <lineage>
        <taxon>Bacteria</taxon>
        <taxon>Pseudomonadati</taxon>
        <taxon>Pseudomonadota</taxon>
        <taxon>Alphaproteobacteria</taxon>
        <taxon>Rhodospirillales</taxon>
        <taxon>Rhodospirillaceae</taxon>
        <taxon>Pararhodospirillum</taxon>
    </lineage>
</organism>
<dbReference type="SUPFAM" id="SSF53448">
    <property type="entry name" value="Nucleotide-diphospho-sugar transferases"/>
    <property type="match status" value="1"/>
</dbReference>
<evidence type="ECO:0000256" key="1">
    <source>
        <dbReference type="ARBA" id="ARBA00006890"/>
    </source>
</evidence>
<evidence type="ECO:0000256" key="7">
    <source>
        <dbReference type="RuleBase" id="RU361259"/>
    </source>
</evidence>
<evidence type="ECO:0000313" key="9">
    <source>
        <dbReference type="EMBL" id="CCG07440.1"/>
    </source>
</evidence>
<dbReference type="EMBL" id="HE663493">
    <property type="protein sequence ID" value="CCG07440.1"/>
    <property type="molecule type" value="Genomic_DNA"/>
</dbReference>
<reference evidence="9 10" key="1">
    <citation type="submission" date="2012-02" db="EMBL/GenBank/DDBJ databases">
        <title>Shotgun genome sequence of Phaeospirillum photometricum DSM 122.</title>
        <authorList>
            <person name="Duquesne K."/>
            <person name="Sturgis J."/>
        </authorList>
    </citation>
    <scope>NUCLEOTIDE SEQUENCE [LARGE SCALE GENOMIC DNA]</scope>
    <source>
        <strain evidence="10">DSM122</strain>
    </source>
</reference>
<evidence type="ECO:0000256" key="3">
    <source>
        <dbReference type="ARBA" id="ARBA00019048"/>
    </source>
</evidence>
<name>H6SQX5_PARPM</name>
<evidence type="ECO:0000256" key="6">
    <source>
        <dbReference type="ARBA" id="ARBA00048128"/>
    </source>
</evidence>
<protein>
    <recommendedName>
        <fullName evidence="3 7">UTP--glucose-1-phosphate uridylyltransferase</fullName>
        <ecNumber evidence="2 7">2.7.7.9</ecNumber>
    </recommendedName>
    <alternativeName>
        <fullName evidence="7">UDP-glucose pyrophosphorylase</fullName>
    </alternativeName>
</protein>
<dbReference type="Proteomes" id="UP000033220">
    <property type="component" value="Chromosome DSM 122"/>
</dbReference>
<dbReference type="Pfam" id="PF00483">
    <property type="entry name" value="NTP_transferase"/>
    <property type="match status" value="1"/>
</dbReference>
<dbReference type="EC" id="2.7.7.9" evidence="2 7"/>
<dbReference type="STRING" id="1150469.RSPPHO_00814"/>
<evidence type="ECO:0000256" key="5">
    <source>
        <dbReference type="ARBA" id="ARBA00022695"/>
    </source>
</evidence>
<dbReference type="InterPro" id="IPR005835">
    <property type="entry name" value="NTP_transferase_dom"/>
</dbReference>
<dbReference type="PANTHER" id="PTHR43197:SF1">
    <property type="entry name" value="UTP--GLUCOSE-1-PHOSPHATE URIDYLYLTRANSFERASE"/>
    <property type="match status" value="1"/>
</dbReference>
<dbReference type="AlphaFoldDB" id="H6SQX5"/>
<gene>
    <name evidence="9" type="ORF">RSPPHO_00814</name>
</gene>
<accession>H6SQX5</accession>
<evidence type="ECO:0000259" key="8">
    <source>
        <dbReference type="Pfam" id="PF00483"/>
    </source>
</evidence>
<dbReference type="CDD" id="cd02541">
    <property type="entry name" value="UGPase_prokaryotic"/>
    <property type="match status" value="1"/>
</dbReference>
<evidence type="ECO:0000313" key="10">
    <source>
        <dbReference type="Proteomes" id="UP000033220"/>
    </source>
</evidence>
<comment type="similarity">
    <text evidence="1 7">Belongs to the UDPGP type 2 family.</text>
</comment>
<keyword evidence="4 7" id="KW-0808">Transferase</keyword>
<dbReference type="PATRIC" id="fig|1150469.3.peg.936"/>
<dbReference type="InterPro" id="IPR005771">
    <property type="entry name" value="GalU_uridylyltTrfase_bac/arc"/>
</dbReference>
<dbReference type="GO" id="GO:0003983">
    <property type="term" value="F:UTP:glucose-1-phosphate uridylyltransferase activity"/>
    <property type="evidence" value="ECO:0007669"/>
    <property type="project" value="UniProtKB-EC"/>
</dbReference>
<dbReference type="HOGENOM" id="CLU_029499_1_2_5"/>
<proteinExistence type="inferred from homology"/>
<dbReference type="NCBIfam" id="TIGR01099">
    <property type="entry name" value="galU"/>
    <property type="match status" value="1"/>
</dbReference>
<dbReference type="InterPro" id="IPR029044">
    <property type="entry name" value="Nucleotide-diphossugar_trans"/>
</dbReference>
<evidence type="ECO:0000256" key="2">
    <source>
        <dbReference type="ARBA" id="ARBA00012415"/>
    </source>
</evidence>
<feature type="domain" description="Nucleotidyl transferase" evidence="8">
    <location>
        <begin position="52"/>
        <end position="284"/>
    </location>
</feature>
<dbReference type="PANTHER" id="PTHR43197">
    <property type="entry name" value="UTP--GLUCOSE-1-PHOSPHATE URIDYLYLTRANSFERASE"/>
    <property type="match status" value="1"/>
</dbReference>
<dbReference type="Gene3D" id="3.90.550.10">
    <property type="entry name" value="Spore Coat Polysaccharide Biosynthesis Protein SpsA, Chain A"/>
    <property type="match status" value="1"/>
</dbReference>
<dbReference type="GO" id="GO:0006011">
    <property type="term" value="P:UDP-alpha-D-glucose metabolic process"/>
    <property type="evidence" value="ECO:0007669"/>
    <property type="project" value="InterPro"/>
</dbReference>
<sequence length="331" mass="36557">MACQTLLEVRRPPWHERWRTAAGSKRAPGRCRPIKPRGKRMSRRVRKAVFPVAGMGTRFLPATKTMPKEMLPVVDKPLIQYAVEEAAAAGIDHFIFITGRGKGPLLDHFDHMPELEALLKERGNITVLDTLLGAKPPPGKVYSTRQQQPLGLGHAVWCAKAFVGDEPFAVLLPDDLVLSDQPCIKQLLDVHEKMGGNVVAVEEVPRERTNKYGILDVVEDNGVVARAKGLVEKPAPNVAPSTMAIIGRYVLEPGIFEHLEKVQRGAGGEIQLTDAMNAMIDSTPFHGLRYEGKRFDCGDKVGFLQANIAFALDRPDMRDAVREMLGEFTAE</sequence>
<keyword evidence="5 7" id="KW-0548">Nucleotidyltransferase</keyword>